<dbReference type="Proteomes" id="UP000298663">
    <property type="component" value="Unassembled WGS sequence"/>
</dbReference>
<comment type="caution">
    <text evidence="2">The sequence shown here is derived from an EMBL/GenBank/DDBJ whole genome shotgun (WGS) entry which is preliminary data.</text>
</comment>
<name>A0A4U5NFU8_STECR</name>
<keyword evidence="1" id="KW-0175">Coiled coil</keyword>
<dbReference type="EMBL" id="AZBU02000004">
    <property type="protein sequence ID" value="TKR81917.1"/>
    <property type="molecule type" value="Genomic_DNA"/>
</dbReference>
<dbReference type="AlphaFoldDB" id="A0A4U5NFU8"/>
<proteinExistence type="predicted"/>
<reference evidence="2 3" key="1">
    <citation type="journal article" date="2015" name="Genome Biol.">
        <title>Comparative genomics of Steinernema reveals deeply conserved gene regulatory networks.</title>
        <authorList>
            <person name="Dillman A.R."/>
            <person name="Macchietto M."/>
            <person name="Porter C.F."/>
            <person name="Rogers A."/>
            <person name="Williams B."/>
            <person name="Antoshechkin I."/>
            <person name="Lee M.M."/>
            <person name="Goodwin Z."/>
            <person name="Lu X."/>
            <person name="Lewis E.E."/>
            <person name="Goodrich-Blair H."/>
            <person name="Stock S.P."/>
            <person name="Adams B.J."/>
            <person name="Sternberg P.W."/>
            <person name="Mortazavi A."/>
        </authorList>
    </citation>
    <scope>NUCLEOTIDE SEQUENCE [LARGE SCALE GENOMIC DNA]</scope>
    <source>
        <strain evidence="2 3">ALL</strain>
    </source>
</reference>
<protein>
    <submittedName>
        <fullName evidence="2">Uncharacterized protein</fullName>
    </submittedName>
</protein>
<feature type="coiled-coil region" evidence="1">
    <location>
        <begin position="140"/>
        <end position="186"/>
    </location>
</feature>
<sequence length="361" mass="39724">MSGGFQGYYPNNYVRSMYFAPAPTPQPTVQVFPEQQAAGAPTPLQVPVQMTPVVQEQRLQPQQQPSFGVAAAPSIRAPAPAPPARTVSVYSSYALPYGQQQVAGTIRRVPSSYQYEKPAPVQRQPSEIFRQENAARQAAREQAQRQVNEAKFAYEQAVLNLNQLSADQYQEEIQAIQREQQFAFQQEQLRLSQAPRRTPSIQGVQAQAPVAVAQAVPATPAEPVFSSYGYDMGSNKNYGRLQKQCVESAYYGLPNNMVPAYGRSRSPYPCRGRGASRQSSLNRRAGVSRSNSTVTAVEGVASRLLRLLTPVLFQVAQYKIAASPVAAYADREMEEAPRVAGPAVSEYHFDNLRGLTCAYQN</sequence>
<gene>
    <name evidence="2" type="ORF">L596_015713</name>
</gene>
<reference evidence="2 3" key="2">
    <citation type="journal article" date="2019" name="G3 (Bethesda)">
        <title>Hybrid Assembly of the Genome of the Entomopathogenic Nematode Steinernema carpocapsae Identifies the X-Chromosome.</title>
        <authorList>
            <person name="Serra L."/>
            <person name="Macchietto M."/>
            <person name="Macias-Munoz A."/>
            <person name="McGill C.J."/>
            <person name="Rodriguez I.M."/>
            <person name="Rodriguez B."/>
            <person name="Murad R."/>
            <person name="Mortazavi A."/>
        </authorList>
    </citation>
    <scope>NUCLEOTIDE SEQUENCE [LARGE SCALE GENOMIC DNA]</scope>
    <source>
        <strain evidence="2 3">ALL</strain>
    </source>
</reference>
<evidence type="ECO:0000313" key="3">
    <source>
        <dbReference type="Proteomes" id="UP000298663"/>
    </source>
</evidence>
<organism evidence="2 3">
    <name type="scientific">Steinernema carpocapsae</name>
    <name type="common">Entomopathogenic nematode</name>
    <dbReference type="NCBI Taxonomy" id="34508"/>
    <lineage>
        <taxon>Eukaryota</taxon>
        <taxon>Metazoa</taxon>
        <taxon>Ecdysozoa</taxon>
        <taxon>Nematoda</taxon>
        <taxon>Chromadorea</taxon>
        <taxon>Rhabditida</taxon>
        <taxon>Tylenchina</taxon>
        <taxon>Panagrolaimomorpha</taxon>
        <taxon>Strongyloidoidea</taxon>
        <taxon>Steinernematidae</taxon>
        <taxon>Steinernema</taxon>
    </lineage>
</organism>
<accession>A0A4U5NFU8</accession>
<keyword evidence="3" id="KW-1185">Reference proteome</keyword>
<evidence type="ECO:0000256" key="1">
    <source>
        <dbReference type="SAM" id="Coils"/>
    </source>
</evidence>
<evidence type="ECO:0000313" key="2">
    <source>
        <dbReference type="EMBL" id="TKR81917.1"/>
    </source>
</evidence>